<sequence length="333" mass="36871">MAERTGVTDKTPIEINLLRQENLALIAGVVNAAFTGEHMSEIPRNELLRVIKSTIDRLEVSSDTPGRFGGTPDYYLSYWTGSHSDSAWFGTRQSADGTTFVYLLAPAARVIEFYNGCQTSGSMGAEGDSAMDRLFDEMVQGAARISGDANARRANIEAQISRLQDRLKTVDEEAPVTDLERQSIYDRIARAYSDVRTAINALSESMRETNRKEIDRVNAGSVGQAIRAYRERLAAHHASPAYRALQAMREHLIDSDRRAEVASADHVLRSEVQERNEWDVVHLPSHVFDSLAAVTTQIHEHDLRSVEIQNSLIGVDSGRGQDRITRNSVAAAS</sequence>
<dbReference type="Pfam" id="PF11855">
    <property type="entry name" value="DUF3375"/>
    <property type="match status" value="1"/>
</dbReference>
<gene>
    <name evidence="2" type="ORF">LCGC14_0045770</name>
</gene>
<dbReference type="InterPro" id="IPR021804">
    <property type="entry name" value="DUF3375"/>
</dbReference>
<reference evidence="2" key="1">
    <citation type="journal article" date="2015" name="Nature">
        <title>Complex archaea that bridge the gap between prokaryotes and eukaryotes.</title>
        <authorList>
            <person name="Spang A."/>
            <person name="Saw J.H."/>
            <person name="Jorgensen S.L."/>
            <person name="Zaremba-Niedzwiedzka K."/>
            <person name="Martijn J."/>
            <person name="Lind A.E."/>
            <person name="van Eijk R."/>
            <person name="Schleper C."/>
            <person name="Guy L."/>
            <person name="Ettema T.J."/>
        </authorList>
    </citation>
    <scope>NUCLEOTIDE SEQUENCE</scope>
</reference>
<evidence type="ECO:0000256" key="1">
    <source>
        <dbReference type="SAM" id="Coils"/>
    </source>
</evidence>
<accession>A0A0F9Y9I3</accession>
<proteinExistence type="predicted"/>
<dbReference type="AlphaFoldDB" id="A0A0F9Y9I3"/>
<keyword evidence="1" id="KW-0175">Coiled coil</keyword>
<feature type="coiled-coil region" evidence="1">
    <location>
        <begin position="146"/>
        <end position="173"/>
    </location>
</feature>
<organism evidence="2">
    <name type="scientific">marine sediment metagenome</name>
    <dbReference type="NCBI Taxonomy" id="412755"/>
    <lineage>
        <taxon>unclassified sequences</taxon>
        <taxon>metagenomes</taxon>
        <taxon>ecological metagenomes</taxon>
    </lineage>
</organism>
<evidence type="ECO:0000313" key="2">
    <source>
        <dbReference type="EMBL" id="KKO08637.1"/>
    </source>
</evidence>
<comment type="caution">
    <text evidence="2">The sequence shown here is derived from an EMBL/GenBank/DDBJ whole genome shotgun (WGS) entry which is preliminary data.</text>
</comment>
<name>A0A0F9Y9I3_9ZZZZ</name>
<protein>
    <submittedName>
        <fullName evidence="2">Uncharacterized protein</fullName>
    </submittedName>
</protein>
<dbReference type="EMBL" id="LAZR01000009">
    <property type="protein sequence ID" value="KKO08637.1"/>
    <property type="molecule type" value="Genomic_DNA"/>
</dbReference>